<organism evidence="1">
    <name type="scientific">Aegilops tauschii</name>
    <name type="common">Tausch's goatgrass</name>
    <name type="synonym">Aegilops squarrosa</name>
    <dbReference type="NCBI Taxonomy" id="37682"/>
    <lineage>
        <taxon>Eukaryota</taxon>
        <taxon>Viridiplantae</taxon>
        <taxon>Streptophyta</taxon>
        <taxon>Embryophyta</taxon>
        <taxon>Tracheophyta</taxon>
        <taxon>Spermatophyta</taxon>
        <taxon>Magnoliopsida</taxon>
        <taxon>Liliopsida</taxon>
        <taxon>Poales</taxon>
        <taxon>Poaceae</taxon>
        <taxon>BOP clade</taxon>
        <taxon>Pooideae</taxon>
        <taxon>Triticodae</taxon>
        <taxon>Triticeae</taxon>
        <taxon>Triticinae</taxon>
        <taxon>Aegilops</taxon>
    </lineage>
</organism>
<name>R7VZT3_AEGTA</name>
<sequence>MSSAGLAEASILATLKKLFKTDSVTGVASVELWVLLTTLLLVVRFVLDCFGPWHAERSMAGPLPRIEMLNYSMVHYTLGLMQLSAKKGDEYLQMSSAGLAEASILATLKKLFKTDSVTGVASVELWVLLTTLLLVVRFVLDCFGPWHAERSMAATVRIIEMLNYSMVHYTLGLMQLSAKKVNDYFQVWAVLLVTLQYSVKTGRPYRMSKQIPVLDLMSSFWAANLIRIQTFFLLRIPLWLIWALNAIRIISYFASSDRAATINQENTRLVSDYMRYEHTLGPSGDAADSDNGIRMQSYKYLVSGEDLVLHDAQRERKSASAQYKIWLDPDNKKLVTVEKIWNVDSGSSRLLGGTNDTGNRLKDVCLSLALYKLLRRRFYNLPIHEASHEKTRRLLFDYILQENSNNYERAFRVTEVELSFLQDLFYSKYAAMFAVGFPILSMLMSLSLVGATGYLAFPVSYIPERMDKADNNIITHGVAVTRVIVGLIVAKELSEVYLYVFSNWSKVLMICMYVKHRCLRHPVVEAAMRTVFWPIGGKWNQKISQCNLLISYSRNKQKLTQRIKLESQVKTAIFQSFKGLQKHPERLGSYFLNAFGSKEGLVKQLAWAVELEADTHRILVWHVATCLCEIDISAEVIKRKTVRRQNSRLLAKKSTTKADVWPHYLTASSLSNYCAYLLTIALVPDNGIVVTKVLHAVRCETYHATGRSASQSLRDVNDKLMEIAMKHSEESEEEVANGVGDAMGQVAPESAVIHEEILNVQMANDEEDPNTARRGDATNSFIPATNREGTFAGDDDIHDSIIQMGAKLGKQLIEAYGEDKVGLWRDLAVFWTGFLLNLAASTRAAKHKTRLVTKGELITHLWVLLSHAGFLGNTRHGQTLLDPHDLDEIDPLS</sequence>
<dbReference type="Pfam" id="PF04578">
    <property type="entry name" value="DUF594"/>
    <property type="match status" value="1"/>
</dbReference>
<dbReference type="InterPro" id="IPR007658">
    <property type="entry name" value="DUF594"/>
</dbReference>
<dbReference type="EnsemblPlants" id="EMT01693">
    <property type="protein sequence ID" value="EMT01693"/>
    <property type="gene ID" value="F775_04293"/>
</dbReference>
<dbReference type="Pfam" id="PF13968">
    <property type="entry name" value="DUF4220"/>
    <property type="match status" value="1"/>
</dbReference>
<protein>
    <submittedName>
        <fullName evidence="1">Uncharacterized protein</fullName>
    </submittedName>
</protein>
<dbReference type="PANTHER" id="PTHR31325">
    <property type="entry name" value="OS01G0798800 PROTEIN-RELATED"/>
    <property type="match status" value="1"/>
</dbReference>
<dbReference type="InterPro" id="IPR025315">
    <property type="entry name" value="DUF4220"/>
</dbReference>
<proteinExistence type="predicted"/>
<dbReference type="AlphaFoldDB" id="R7VZT3"/>
<evidence type="ECO:0000313" key="1">
    <source>
        <dbReference type="EnsemblPlants" id="EMT01693"/>
    </source>
</evidence>
<reference evidence="1" key="1">
    <citation type="submission" date="2015-06" db="UniProtKB">
        <authorList>
            <consortium name="EnsemblPlants"/>
        </authorList>
    </citation>
    <scope>IDENTIFICATION</scope>
</reference>
<accession>R7VZT3</accession>